<feature type="region of interest" description="Disordered" evidence="1">
    <location>
        <begin position="1"/>
        <end position="55"/>
    </location>
</feature>
<feature type="compositionally biased region" description="Basic and acidic residues" evidence="1">
    <location>
        <begin position="10"/>
        <end position="23"/>
    </location>
</feature>
<keyword evidence="3" id="KW-1185">Reference proteome</keyword>
<gene>
    <name evidence="2" type="ordered locus">PAS_chr2-1_0007</name>
</gene>
<reference evidence="2 3" key="1">
    <citation type="journal article" date="2009" name="Nat. Biotechnol.">
        <title>Genome sequence of the recombinant protein production host Pichia pastoris.</title>
        <authorList>
            <person name="De Schutter K."/>
            <person name="Lin Y.C."/>
            <person name="Tiels P."/>
            <person name="Van Hecke A."/>
            <person name="Glinka S."/>
            <person name="Weber-Lehmann J."/>
            <person name="Rouze P."/>
            <person name="Van de Peer Y."/>
            <person name="Callewaert N."/>
        </authorList>
    </citation>
    <scope>NUCLEOTIDE SEQUENCE [LARGE SCALE GENOMIC DNA]</scope>
    <source>
        <strain evidence="3">GS115 / ATCC 20864</strain>
    </source>
</reference>
<evidence type="ECO:0000256" key="1">
    <source>
        <dbReference type="SAM" id="MobiDB-lite"/>
    </source>
</evidence>
<name>C4QZD2_KOMPG</name>
<organism evidence="2 3">
    <name type="scientific">Komagataella phaffii (strain GS115 / ATCC 20864)</name>
    <name type="common">Yeast</name>
    <name type="synonym">Pichia pastoris</name>
    <dbReference type="NCBI Taxonomy" id="644223"/>
    <lineage>
        <taxon>Eukaryota</taxon>
        <taxon>Fungi</taxon>
        <taxon>Dikarya</taxon>
        <taxon>Ascomycota</taxon>
        <taxon>Saccharomycotina</taxon>
        <taxon>Pichiomycetes</taxon>
        <taxon>Pichiales</taxon>
        <taxon>Pichiaceae</taxon>
        <taxon>Komagataella</taxon>
    </lineage>
</organism>
<dbReference type="AlphaFoldDB" id="C4QZD2"/>
<evidence type="ECO:0000313" key="2">
    <source>
        <dbReference type="EMBL" id="CAY68606.1"/>
    </source>
</evidence>
<dbReference type="InParanoid" id="C4QZD2"/>
<dbReference type="GeneID" id="8198126"/>
<dbReference type="HOGENOM" id="CLU_2638904_0_0_1"/>
<dbReference type="KEGG" id="ppa:PAS_chr2-1_0007"/>
<sequence>MSAMNSDMPSMKKTDMSSVKKSDMSAMNSDMPSMKKSDMSAMNSDMPSIKKSDMSAMNSVTIGDDLKKSESWSAWTLARSAKAESLKLMRKNLK</sequence>
<dbReference type="Proteomes" id="UP000000314">
    <property type="component" value="Chromosome 2"/>
</dbReference>
<evidence type="ECO:0000313" key="3">
    <source>
        <dbReference type="Proteomes" id="UP000000314"/>
    </source>
</evidence>
<proteinExistence type="predicted"/>
<protein>
    <submittedName>
        <fullName evidence="2">Uncharacterized protein</fullName>
    </submittedName>
</protein>
<dbReference type="EMBL" id="FN392320">
    <property type="protein sequence ID" value="CAY68606.1"/>
    <property type="molecule type" value="Genomic_DNA"/>
</dbReference>
<accession>C4QZD2</accession>
<dbReference type="RefSeq" id="XP_002490886.1">
    <property type="nucleotide sequence ID" value="XM_002490841.1"/>
</dbReference>